<dbReference type="AlphaFoldDB" id="H2Z2Q5"/>
<evidence type="ECO:0000313" key="2">
    <source>
        <dbReference type="Proteomes" id="UP000007875"/>
    </source>
</evidence>
<sequence length="41" mass="4443">HIGLSLGLPDIETGCLFTDLIKGVALLVRAFFTLLPCIESR</sequence>
<evidence type="ECO:0000313" key="1">
    <source>
        <dbReference type="Ensembl" id="ENSCSAVP00000011867.1"/>
    </source>
</evidence>
<reference evidence="1" key="2">
    <citation type="submission" date="2025-08" db="UniProtKB">
        <authorList>
            <consortium name="Ensembl"/>
        </authorList>
    </citation>
    <scope>IDENTIFICATION</scope>
</reference>
<name>H2Z2Q5_CIOSA</name>
<protein>
    <submittedName>
        <fullName evidence="1">Uncharacterized protein</fullName>
    </submittedName>
</protein>
<reference evidence="1" key="3">
    <citation type="submission" date="2025-09" db="UniProtKB">
        <authorList>
            <consortium name="Ensembl"/>
        </authorList>
    </citation>
    <scope>IDENTIFICATION</scope>
</reference>
<keyword evidence="2" id="KW-1185">Reference proteome</keyword>
<reference evidence="2" key="1">
    <citation type="submission" date="2003-08" db="EMBL/GenBank/DDBJ databases">
        <authorList>
            <person name="Birren B."/>
            <person name="Nusbaum C."/>
            <person name="Abebe A."/>
            <person name="Abouelleil A."/>
            <person name="Adekoya E."/>
            <person name="Ait-zahra M."/>
            <person name="Allen N."/>
            <person name="Allen T."/>
            <person name="An P."/>
            <person name="Anderson M."/>
            <person name="Anderson S."/>
            <person name="Arachchi H."/>
            <person name="Armbruster J."/>
            <person name="Bachantsang P."/>
            <person name="Baldwin J."/>
            <person name="Barry A."/>
            <person name="Bayul T."/>
            <person name="Blitshsteyn B."/>
            <person name="Bloom T."/>
            <person name="Blye J."/>
            <person name="Boguslavskiy L."/>
            <person name="Borowsky M."/>
            <person name="Boukhgalter B."/>
            <person name="Brunache A."/>
            <person name="Butler J."/>
            <person name="Calixte N."/>
            <person name="Calvo S."/>
            <person name="Camarata J."/>
            <person name="Campo K."/>
            <person name="Chang J."/>
            <person name="Cheshatsang Y."/>
            <person name="Citroen M."/>
            <person name="Collymore A."/>
            <person name="Considine T."/>
            <person name="Cook A."/>
            <person name="Cooke P."/>
            <person name="Corum B."/>
            <person name="Cuomo C."/>
            <person name="David R."/>
            <person name="Dawoe T."/>
            <person name="Degray S."/>
            <person name="Dodge S."/>
            <person name="Dooley K."/>
            <person name="Dorje P."/>
            <person name="Dorjee K."/>
            <person name="Dorris L."/>
            <person name="Duffey N."/>
            <person name="Dupes A."/>
            <person name="Elkins T."/>
            <person name="Engels R."/>
            <person name="Erickson J."/>
            <person name="Farina A."/>
            <person name="Faro S."/>
            <person name="Ferreira P."/>
            <person name="Fischer H."/>
            <person name="Fitzgerald M."/>
            <person name="Foley K."/>
            <person name="Gage D."/>
            <person name="Galagan J."/>
            <person name="Gearin G."/>
            <person name="Gnerre S."/>
            <person name="Gnirke A."/>
            <person name="Goyette A."/>
            <person name="Graham J."/>
            <person name="Grandbois E."/>
            <person name="Gyaltsen K."/>
            <person name="Hafez N."/>
            <person name="Hagopian D."/>
            <person name="Hagos B."/>
            <person name="Hall J."/>
            <person name="Hatcher B."/>
            <person name="Heller A."/>
            <person name="Higgins H."/>
            <person name="Honan T."/>
            <person name="Horn A."/>
            <person name="Houde N."/>
            <person name="Hughes L."/>
            <person name="Hulme W."/>
            <person name="Husby E."/>
            <person name="Iliev I."/>
            <person name="Jaffe D."/>
            <person name="Jones C."/>
            <person name="Kamal M."/>
            <person name="Kamat A."/>
            <person name="Kamvysselis M."/>
            <person name="Karlsson E."/>
            <person name="Kells C."/>
            <person name="Kieu A."/>
            <person name="Kisner P."/>
            <person name="Kodira C."/>
            <person name="Kulbokas E."/>
            <person name="Labutti K."/>
            <person name="Lama D."/>
            <person name="Landers T."/>
            <person name="Leger J."/>
            <person name="Levine S."/>
            <person name="Lewis D."/>
            <person name="Lewis T."/>
            <person name="Lindblad-toh K."/>
            <person name="Liu X."/>
            <person name="Lokyitsang T."/>
            <person name="Lokyitsang Y."/>
            <person name="Lucien O."/>
            <person name="Lui A."/>
            <person name="Ma L.J."/>
            <person name="Mabbitt R."/>
            <person name="Macdonald J."/>
            <person name="Maclean C."/>
            <person name="Major J."/>
            <person name="Manning J."/>
            <person name="Marabella R."/>
            <person name="Maru K."/>
            <person name="Matthews C."/>
            <person name="Mauceli E."/>
            <person name="Mccarthy M."/>
            <person name="Mcdonough S."/>
            <person name="Mcghee T."/>
            <person name="Meldrim J."/>
            <person name="Meneus L."/>
            <person name="Mesirov J."/>
            <person name="Mihalev A."/>
            <person name="Mihova T."/>
            <person name="Mikkelsen T."/>
            <person name="Mlenga V."/>
            <person name="Moru K."/>
            <person name="Mozes J."/>
            <person name="Mulrain L."/>
            <person name="Munson G."/>
            <person name="Naylor J."/>
            <person name="Newes C."/>
            <person name="Nguyen C."/>
            <person name="Nguyen N."/>
            <person name="Nguyen T."/>
            <person name="Nicol R."/>
            <person name="Nielsen C."/>
            <person name="Nizzari M."/>
            <person name="Norbu C."/>
            <person name="Norbu N."/>
            <person name="O'donnell P."/>
            <person name="Okoawo O."/>
            <person name="O'leary S."/>
            <person name="Omotosho B."/>
            <person name="O'neill K."/>
            <person name="Osman S."/>
            <person name="Parker S."/>
            <person name="Perrin D."/>
            <person name="Phunkhang P."/>
            <person name="Piqani B."/>
            <person name="Purcell S."/>
            <person name="Rachupka T."/>
            <person name="Ramasamy U."/>
            <person name="Rameau R."/>
            <person name="Ray V."/>
            <person name="Raymond C."/>
            <person name="Retta R."/>
            <person name="Richardson S."/>
            <person name="Rise C."/>
            <person name="Rodriguez J."/>
            <person name="Rogers J."/>
            <person name="Rogov P."/>
            <person name="Rutman M."/>
            <person name="Schupbach R."/>
            <person name="Seaman C."/>
            <person name="Settipalli S."/>
            <person name="Sharpe T."/>
            <person name="Sheridan J."/>
            <person name="Sherpa N."/>
            <person name="Shi J."/>
            <person name="Smirnov S."/>
            <person name="Smith C."/>
            <person name="Sougnez C."/>
            <person name="Spencer B."/>
            <person name="Stalker J."/>
            <person name="Stange-thomann N."/>
            <person name="Stavropoulos S."/>
            <person name="Stetson K."/>
            <person name="Stone C."/>
            <person name="Stone S."/>
            <person name="Stubbs M."/>
            <person name="Talamas J."/>
            <person name="Tchuinga P."/>
            <person name="Tenzing P."/>
            <person name="Tesfaye S."/>
            <person name="Theodore J."/>
            <person name="Thoulutsang Y."/>
            <person name="Topham K."/>
            <person name="Towey S."/>
            <person name="Tsamla T."/>
            <person name="Tsomo N."/>
            <person name="Vallee D."/>
            <person name="Vassiliev H."/>
            <person name="Venkataraman V."/>
            <person name="Vinson J."/>
            <person name="Vo A."/>
            <person name="Wade C."/>
            <person name="Wang S."/>
            <person name="Wangchuk T."/>
            <person name="Wangdi T."/>
            <person name="Whittaker C."/>
            <person name="Wilkinson J."/>
            <person name="Wu Y."/>
            <person name="Wyman D."/>
            <person name="Yadav S."/>
            <person name="Yang S."/>
            <person name="Yang X."/>
            <person name="Yeager S."/>
            <person name="Yee E."/>
            <person name="Young G."/>
            <person name="Zainoun J."/>
            <person name="Zembeck L."/>
            <person name="Zimmer A."/>
            <person name="Zody M."/>
            <person name="Lander E."/>
        </authorList>
    </citation>
    <scope>NUCLEOTIDE SEQUENCE [LARGE SCALE GENOMIC DNA]</scope>
</reference>
<dbReference type="HOGENOM" id="CLU_3282101_0_0_1"/>
<dbReference type="InParanoid" id="H2Z2Q5"/>
<accession>H2Z2Q5</accession>
<organism evidence="1 2">
    <name type="scientific">Ciona savignyi</name>
    <name type="common">Pacific transparent sea squirt</name>
    <dbReference type="NCBI Taxonomy" id="51511"/>
    <lineage>
        <taxon>Eukaryota</taxon>
        <taxon>Metazoa</taxon>
        <taxon>Chordata</taxon>
        <taxon>Tunicata</taxon>
        <taxon>Ascidiacea</taxon>
        <taxon>Phlebobranchia</taxon>
        <taxon>Cionidae</taxon>
        <taxon>Ciona</taxon>
    </lineage>
</organism>
<dbReference type="Ensembl" id="ENSCSAVT00000012005.1">
    <property type="protein sequence ID" value="ENSCSAVP00000011867.1"/>
    <property type="gene ID" value="ENSCSAVG00000006966.1"/>
</dbReference>
<proteinExistence type="predicted"/>
<dbReference type="Proteomes" id="UP000007875">
    <property type="component" value="Unassembled WGS sequence"/>
</dbReference>